<name>A0A505D5G4_9ACTN</name>
<feature type="chain" id="PRO_5039420901" evidence="4">
    <location>
        <begin position="26"/>
        <end position="423"/>
    </location>
</feature>
<keyword evidence="6" id="KW-1185">Reference proteome</keyword>
<keyword evidence="2" id="KW-0813">Transport</keyword>
<dbReference type="InterPro" id="IPR006059">
    <property type="entry name" value="SBP"/>
</dbReference>
<dbReference type="PROSITE" id="PS51318">
    <property type="entry name" value="TAT"/>
    <property type="match status" value="1"/>
</dbReference>
<reference evidence="5 6" key="1">
    <citation type="submission" date="2019-06" db="EMBL/GenBank/DDBJ databases">
        <title>Streptomyces sporangiiformans sp. nov., a novel actinomycete isolated from soil in Mount Song.</title>
        <authorList>
            <person name="Han L."/>
        </authorList>
    </citation>
    <scope>NUCLEOTIDE SEQUENCE [LARGE SCALE GENOMIC DNA]</scope>
    <source>
        <strain evidence="5 6">NEAU-SSA 1</strain>
    </source>
</reference>
<evidence type="ECO:0000256" key="3">
    <source>
        <dbReference type="ARBA" id="ARBA00022729"/>
    </source>
</evidence>
<feature type="signal peptide" evidence="4">
    <location>
        <begin position="1"/>
        <end position="25"/>
    </location>
</feature>
<dbReference type="CDD" id="cd14750">
    <property type="entry name" value="PBP2_TMBP"/>
    <property type="match status" value="1"/>
</dbReference>
<dbReference type="AlphaFoldDB" id="A0A505D5G4"/>
<dbReference type="InterPro" id="IPR050490">
    <property type="entry name" value="Bact_solute-bd_prot1"/>
</dbReference>
<dbReference type="EMBL" id="VCHX02000343">
    <property type="protein sequence ID" value="TPQ15988.1"/>
    <property type="molecule type" value="Genomic_DNA"/>
</dbReference>
<evidence type="ECO:0000313" key="6">
    <source>
        <dbReference type="Proteomes" id="UP000317378"/>
    </source>
</evidence>
<accession>A0A505D5G4</accession>
<gene>
    <name evidence="5" type="ORF">FGD71_043920</name>
</gene>
<evidence type="ECO:0000256" key="4">
    <source>
        <dbReference type="SAM" id="SignalP"/>
    </source>
</evidence>
<proteinExistence type="inferred from homology"/>
<dbReference type="Pfam" id="PF01547">
    <property type="entry name" value="SBP_bac_1"/>
    <property type="match status" value="1"/>
</dbReference>
<dbReference type="Gene3D" id="3.40.190.10">
    <property type="entry name" value="Periplasmic binding protein-like II"/>
    <property type="match status" value="2"/>
</dbReference>
<keyword evidence="3 4" id="KW-0732">Signal</keyword>
<sequence length="423" mass="45510">MRCPQDMRRRGFLAAALLAAGYAGAGSAAPRRGSGRGPLTLATGRDLTGYLQHVLDGWNREHPAEAVTLVQLPEAADEVHAQMVESLRAGRDRFDVLNIDVTWTAEFASAGWISPVDPDRLPLNRMLPSVLDTATFRGRLYAAPYVTNAGLLYYREDLLEKAGLGPPRTWAELEHAARTVAPRYGVDGYAGQFLPYEGLTVNVDEAVESAGGSILDPDGRSVTVGSAAAREGLGFLVRGVRDGWIPQRALAFKEEESRLAFQAGTLLFLRNWPYVYDMASVAGSAVAGRFGVTLLPGPDGQGASVLGGSNLAITSRCRHPETAADLLAHMTGEEVQRQVLTRGSLPPVLAALYTDRDLTRRYPYLPALEQSVRTARVRPKSAAYEQVSLAVAAVSSDALRGQTTVAGAISRVNRELRAITRST</sequence>
<dbReference type="InterPro" id="IPR006311">
    <property type="entry name" value="TAT_signal"/>
</dbReference>
<dbReference type="OrthoDB" id="3495561at2"/>
<evidence type="ECO:0000256" key="2">
    <source>
        <dbReference type="ARBA" id="ARBA00022448"/>
    </source>
</evidence>
<evidence type="ECO:0000256" key="1">
    <source>
        <dbReference type="ARBA" id="ARBA00008520"/>
    </source>
</evidence>
<comment type="caution">
    <text evidence="5">The sequence shown here is derived from an EMBL/GenBank/DDBJ whole genome shotgun (WGS) entry which is preliminary data.</text>
</comment>
<evidence type="ECO:0000313" key="5">
    <source>
        <dbReference type="EMBL" id="TPQ15988.1"/>
    </source>
</evidence>
<dbReference type="RefSeq" id="WP_119106204.1">
    <property type="nucleotide sequence ID" value="NZ_QXMJ01000343.1"/>
</dbReference>
<comment type="similarity">
    <text evidence="1">Belongs to the bacterial solute-binding protein 1 family.</text>
</comment>
<dbReference type="SUPFAM" id="SSF53850">
    <property type="entry name" value="Periplasmic binding protein-like II"/>
    <property type="match status" value="1"/>
</dbReference>
<dbReference type="PANTHER" id="PTHR43649:SF34">
    <property type="entry name" value="ABC TRANSPORTER PERIPLASMIC-BINDING PROTEIN YCJN-RELATED"/>
    <property type="match status" value="1"/>
</dbReference>
<dbReference type="Proteomes" id="UP000317378">
    <property type="component" value="Unassembled WGS sequence"/>
</dbReference>
<organism evidence="5 6">
    <name type="scientific">Streptomyces sporangiiformans</name>
    <dbReference type="NCBI Taxonomy" id="2315329"/>
    <lineage>
        <taxon>Bacteria</taxon>
        <taxon>Bacillati</taxon>
        <taxon>Actinomycetota</taxon>
        <taxon>Actinomycetes</taxon>
        <taxon>Kitasatosporales</taxon>
        <taxon>Streptomycetaceae</taxon>
        <taxon>Streptomyces</taxon>
    </lineage>
</organism>
<dbReference type="PANTHER" id="PTHR43649">
    <property type="entry name" value="ARABINOSE-BINDING PROTEIN-RELATED"/>
    <property type="match status" value="1"/>
</dbReference>
<protein>
    <submittedName>
        <fullName evidence="5">ABC transporter substrate-binding protein</fullName>
    </submittedName>
</protein>